<dbReference type="Proteomes" id="UP000266234">
    <property type="component" value="Unassembled WGS sequence"/>
</dbReference>
<accession>A0A395SRK9</accession>
<organism evidence="1 2">
    <name type="scientific">Fusarium longipes</name>
    <dbReference type="NCBI Taxonomy" id="694270"/>
    <lineage>
        <taxon>Eukaryota</taxon>
        <taxon>Fungi</taxon>
        <taxon>Dikarya</taxon>
        <taxon>Ascomycota</taxon>
        <taxon>Pezizomycotina</taxon>
        <taxon>Sordariomycetes</taxon>
        <taxon>Hypocreomycetidae</taxon>
        <taxon>Hypocreales</taxon>
        <taxon>Nectriaceae</taxon>
        <taxon>Fusarium</taxon>
    </lineage>
</organism>
<sequence length="112" mass="12961">MPDPLARRIQEIENIAKVILQRHQIDGDVDIELQNVGLENQPKTRVPTLSIVAPWNVETQNRWEEAVREIVVKLHYMFKDTGYRYENIHVDMQASFECSESPSPFIPSVSTL</sequence>
<comment type="caution">
    <text evidence="1">The sequence shown here is derived from an EMBL/GenBank/DDBJ whole genome shotgun (WGS) entry which is preliminary data.</text>
</comment>
<protein>
    <submittedName>
        <fullName evidence="1">Uncharacterized protein</fullName>
    </submittedName>
</protein>
<dbReference type="AlphaFoldDB" id="A0A395SRK9"/>
<gene>
    <name evidence="1" type="ORF">FLONG3_5777</name>
</gene>
<dbReference type="OrthoDB" id="5088255at2759"/>
<keyword evidence="2" id="KW-1185">Reference proteome</keyword>
<name>A0A395SRK9_9HYPO</name>
<dbReference type="EMBL" id="PXOG01000124">
    <property type="protein sequence ID" value="RGP75093.1"/>
    <property type="molecule type" value="Genomic_DNA"/>
</dbReference>
<evidence type="ECO:0000313" key="2">
    <source>
        <dbReference type="Proteomes" id="UP000266234"/>
    </source>
</evidence>
<reference evidence="1 2" key="1">
    <citation type="journal article" date="2018" name="PLoS Pathog.">
        <title>Evolution of structural diversity of trichothecenes, a family of toxins produced by plant pathogenic and entomopathogenic fungi.</title>
        <authorList>
            <person name="Proctor R.H."/>
            <person name="McCormick S.P."/>
            <person name="Kim H.S."/>
            <person name="Cardoza R.E."/>
            <person name="Stanley A.M."/>
            <person name="Lindo L."/>
            <person name="Kelly A."/>
            <person name="Brown D.W."/>
            <person name="Lee T."/>
            <person name="Vaughan M.M."/>
            <person name="Alexander N.J."/>
            <person name="Busman M."/>
            <person name="Gutierrez S."/>
        </authorList>
    </citation>
    <scope>NUCLEOTIDE SEQUENCE [LARGE SCALE GENOMIC DNA]</scope>
    <source>
        <strain evidence="1 2">NRRL 20695</strain>
    </source>
</reference>
<proteinExistence type="predicted"/>
<evidence type="ECO:0000313" key="1">
    <source>
        <dbReference type="EMBL" id="RGP75093.1"/>
    </source>
</evidence>